<sequence length="116" mass="13177">MLLFRKYFFITTSVNGKLNEDSGWIEIISGLNIRKKQNMVEIRCYLLSAALKKGEWIAIASLPNEMCPSKTFYGFCYNDPLSDSRTSYAIAENGTIYANNNATANTLFIFQCTYTI</sequence>
<evidence type="ECO:0000313" key="1">
    <source>
        <dbReference type="EMBL" id="DAF43154.1"/>
    </source>
</evidence>
<dbReference type="EMBL" id="BK032499">
    <property type="protein sequence ID" value="DAF43154.1"/>
    <property type="molecule type" value="Genomic_DNA"/>
</dbReference>
<reference evidence="1" key="1">
    <citation type="journal article" date="2021" name="Proc. Natl. Acad. Sci. U.S.A.">
        <title>A Catalog of Tens of Thousands of Viruses from Human Metagenomes Reveals Hidden Associations with Chronic Diseases.</title>
        <authorList>
            <person name="Tisza M.J."/>
            <person name="Buck C.B."/>
        </authorList>
    </citation>
    <scope>NUCLEOTIDE SEQUENCE</scope>
    <source>
        <strain evidence="1">CtLeh52</strain>
    </source>
</reference>
<protein>
    <submittedName>
        <fullName evidence="1">Uncharacterized protein</fullName>
    </submittedName>
</protein>
<organism evidence="1">
    <name type="scientific">Siphoviridae sp. ctLeh52</name>
    <dbReference type="NCBI Taxonomy" id="2827849"/>
    <lineage>
        <taxon>Viruses</taxon>
        <taxon>Duplodnaviria</taxon>
        <taxon>Heunggongvirae</taxon>
        <taxon>Uroviricota</taxon>
        <taxon>Caudoviricetes</taxon>
    </lineage>
</organism>
<proteinExistence type="predicted"/>
<name>A0A8S5RXJ8_9CAUD</name>
<accession>A0A8S5RXJ8</accession>